<name>A0ACC1MYV0_9HYPO</name>
<gene>
    <name evidence="1" type="ORF">NQ176_g7301</name>
</gene>
<evidence type="ECO:0000313" key="1">
    <source>
        <dbReference type="EMBL" id="KAJ2972185.1"/>
    </source>
</evidence>
<protein>
    <submittedName>
        <fullName evidence="1">Uncharacterized protein</fullName>
    </submittedName>
</protein>
<organism evidence="1 2">
    <name type="scientific">Zarea fungicola</name>
    <dbReference type="NCBI Taxonomy" id="93591"/>
    <lineage>
        <taxon>Eukaryota</taxon>
        <taxon>Fungi</taxon>
        <taxon>Dikarya</taxon>
        <taxon>Ascomycota</taxon>
        <taxon>Pezizomycotina</taxon>
        <taxon>Sordariomycetes</taxon>
        <taxon>Hypocreomycetidae</taxon>
        <taxon>Hypocreales</taxon>
        <taxon>Cordycipitaceae</taxon>
        <taxon>Zarea</taxon>
    </lineage>
</organism>
<accession>A0ACC1MYV0</accession>
<proteinExistence type="predicted"/>
<keyword evidence="2" id="KW-1185">Reference proteome</keyword>
<comment type="caution">
    <text evidence="1">The sequence shown here is derived from an EMBL/GenBank/DDBJ whole genome shotgun (WGS) entry which is preliminary data.</text>
</comment>
<dbReference type="Proteomes" id="UP001143910">
    <property type="component" value="Unassembled WGS sequence"/>
</dbReference>
<sequence>MPDTLKESDAPATVSITSPAPLPSASALATATEEPTAKDYQHAATTSLPPMKGSWRRPRKCNWSYNIDETATLDNIAWMDYQPIEGASTLSCYPDGMFTHGHTGIFSPGSCPDGWTTASVITGGVTSEIASGRTTTAICCSEAANSYEVVPSTTTTLHGILGALYTIQALARDVDREMLGIEDKGISEENGERRDSLPLSARLGIGVGAAVFAILLVAAVWLGIRYCRRRQAPDEDDSFSMEISGVQYGLREEYGPKPVSRCTTCETEDLQKQNSVLVAIGANGSDWLTARDAKASHSGSEEQRQLYK</sequence>
<dbReference type="EMBL" id="JANJQO010001198">
    <property type="protein sequence ID" value="KAJ2972185.1"/>
    <property type="molecule type" value="Genomic_DNA"/>
</dbReference>
<reference evidence="1" key="1">
    <citation type="submission" date="2022-08" db="EMBL/GenBank/DDBJ databases">
        <title>Genome Sequence of Lecanicillium fungicola.</title>
        <authorList>
            <person name="Buettner E."/>
        </authorList>
    </citation>
    <scope>NUCLEOTIDE SEQUENCE</scope>
    <source>
        <strain evidence="1">Babe33</strain>
    </source>
</reference>
<evidence type="ECO:0000313" key="2">
    <source>
        <dbReference type="Proteomes" id="UP001143910"/>
    </source>
</evidence>